<gene>
    <name evidence="1" type="ORF">HanXRQr2_Chr02g0055401</name>
</gene>
<proteinExistence type="predicted"/>
<protein>
    <submittedName>
        <fullName evidence="1">Uncharacterized protein</fullName>
    </submittedName>
</protein>
<keyword evidence="2" id="KW-1185">Reference proteome</keyword>
<name>A0A9K3JM85_HELAN</name>
<evidence type="ECO:0000313" key="2">
    <source>
        <dbReference type="Proteomes" id="UP000215914"/>
    </source>
</evidence>
<dbReference type="Gramene" id="mRNA:HanXRQr2_Chr02g0055401">
    <property type="protein sequence ID" value="CDS:HanXRQr2_Chr02g0055401.1"/>
    <property type="gene ID" value="HanXRQr2_Chr02g0055401"/>
</dbReference>
<dbReference type="AlphaFoldDB" id="A0A9K3JM85"/>
<dbReference type="Proteomes" id="UP000215914">
    <property type="component" value="Unassembled WGS sequence"/>
</dbReference>
<evidence type="ECO:0000313" key="1">
    <source>
        <dbReference type="EMBL" id="KAF5817636.1"/>
    </source>
</evidence>
<dbReference type="EMBL" id="MNCJ02000317">
    <property type="protein sequence ID" value="KAF5817636.1"/>
    <property type="molecule type" value="Genomic_DNA"/>
</dbReference>
<reference evidence="1" key="1">
    <citation type="journal article" date="2017" name="Nature">
        <title>The sunflower genome provides insights into oil metabolism, flowering and Asterid evolution.</title>
        <authorList>
            <person name="Badouin H."/>
            <person name="Gouzy J."/>
            <person name="Grassa C.J."/>
            <person name="Murat F."/>
            <person name="Staton S.E."/>
            <person name="Cottret L."/>
            <person name="Lelandais-Briere C."/>
            <person name="Owens G.L."/>
            <person name="Carrere S."/>
            <person name="Mayjonade B."/>
            <person name="Legrand L."/>
            <person name="Gill N."/>
            <person name="Kane N.C."/>
            <person name="Bowers J.E."/>
            <person name="Hubner S."/>
            <person name="Bellec A."/>
            <person name="Berard A."/>
            <person name="Berges H."/>
            <person name="Blanchet N."/>
            <person name="Boniface M.C."/>
            <person name="Brunel D."/>
            <person name="Catrice O."/>
            <person name="Chaidir N."/>
            <person name="Claudel C."/>
            <person name="Donnadieu C."/>
            <person name="Faraut T."/>
            <person name="Fievet G."/>
            <person name="Helmstetter N."/>
            <person name="King M."/>
            <person name="Knapp S.J."/>
            <person name="Lai Z."/>
            <person name="Le Paslier M.C."/>
            <person name="Lippi Y."/>
            <person name="Lorenzon L."/>
            <person name="Mandel J.R."/>
            <person name="Marage G."/>
            <person name="Marchand G."/>
            <person name="Marquand E."/>
            <person name="Bret-Mestries E."/>
            <person name="Morien E."/>
            <person name="Nambeesan S."/>
            <person name="Nguyen T."/>
            <person name="Pegot-Espagnet P."/>
            <person name="Pouilly N."/>
            <person name="Raftis F."/>
            <person name="Sallet E."/>
            <person name="Schiex T."/>
            <person name="Thomas J."/>
            <person name="Vandecasteele C."/>
            <person name="Vares D."/>
            <person name="Vear F."/>
            <person name="Vautrin S."/>
            <person name="Crespi M."/>
            <person name="Mangin B."/>
            <person name="Burke J.M."/>
            <person name="Salse J."/>
            <person name="Munos S."/>
            <person name="Vincourt P."/>
            <person name="Rieseberg L.H."/>
            <person name="Langlade N.B."/>
        </authorList>
    </citation>
    <scope>NUCLEOTIDE SEQUENCE</scope>
    <source>
        <tissue evidence="1">Leaves</tissue>
    </source>
</reference>
<organism evidence="1 2">
    <name type="scientific">Helianthus annuus</name>
    <name type="common">Common sunflower</name>
    <dbReference type="NCBI Taxonomy" id="4232"/>
    <lineage>
        <taxon>Eukaryota</taxon>
        <taxon>Viridiplantae</taxon>
        <taxon>Streptophyta</taxon>
        <taxon>Embryophyta</taxon>
        <taxon>Tracheophyta</taxon>
        <taxon>Spermatophyta</taxon>
        <taxon>Magnoliopsida</taxon>
        <taxon>eudicotyledons</taxon>
        <taxon>Gunneridae</taxon>
        <taxon>Pentapetalae</taxon>
        <taxon>asterids</taxon>
        <taxon>campanulids</taxon>
        <taxon>Asterales</taxon>
        <taxon>Asteraceae</taxon>
        <taxon>Asteroideae</taxon>
        <taxon>Heliantheae alliance</taxon>
        <taxon>Heliantheae</taxon>
        <taxon>Helianthus</taxon>
    </lineage>
</organism>
<reference evidence="1" key="2">
    <citation type="submission" date="2020-06" db="EMBL/GenBank/DDBJ databases">
        <title>Helianthus annuus Genome sequencing and assembly Release 2.</title>
        <authorList>
            <person name="Gouzy J."/>
            <person name="Langlade N."/>
            <person name="Munos S."/>
        </authorList>
    </citation>
    <scope>NUCLEOTIDE SEQUENCE</scope>
    <source>
        <tissue evidence="1">Leaves</tissue>
    </source>
</reference>
<accession>A0A9K3JM85</accession>
<comment type="caution">
    <text evidence="1">The sequence shown here is derived from an EMBL/GenBank/DDBJ whole genome shotgun (WGS) entry which is preliminary data.</text>
</comment>
<sequence length="55" mass="6336">MNPHLERGRERKGRKLNQVAFVCPNARRADQHLLKSCLSFTPSTPLMSFLLCFYG</sequence>